<feature type="transmembrane region" description="Helical" evidence="1">
    <location>
        <begin position="6"/>
        <end position="26"/>
    </location>
</feature>
<dbReference type="Proteomes" id="UP001206067">
    <property type="component" value="Unassembled WGS sequence"/>
</dbReference>
<comment type="caution">
    <text evidence="2">The sequence shown here is derived from an EMBL/GenBank/DDBJ whole genome shotgun (WGS) entry which is preliminary data.</text>
</comment>
<proteinExistence type="predicted"/>
<name>A0ABT1XS23_9SPHN</name>
<feature type="transmembrane region" description="Helical" evidence="1">
    <location>
        <begin position="59"/>
        <end position="79"/>
    </location>
</feature>
<evidence type="ECO:0000313" key="3">
    <source>
        <dbReference type="Proteomes" id="UP001206067"/>
    </source>
</evidence>
<protein>
    <submittedName>
        <fullName evidence="2">DUF1467 family protein</fullName>
    </submittedName>
</protein>
<gene>
    <name evidence="2" type="ORF">NSO95_07285</name>
</gene>
<dbReference type="RefSeq" id="WP_257595523.1">
    <property type="nucleotide sequence ID" value="NZ_JANKHH010000004.1"/>
</dbReference>
<reference evidence="2 3" key="1">
    <citation type="submission" date="2022-08" db="EMBL/GenBank/DDBJ databases">
        <title>Polyphasic taxonomy analysis of Qipengyuania sp.RS5-5.</title>
        <authorList>
            <person name="Xamxidin M."/>
            <person name="Wu M."/>
        </authorList>
    </citation>
    <scope>NUCLEOTIDE SEQUENCE [LARGE SCALE GENOMIC DNA]</scope>
    <source>
        <strain evidence="2 3">RS5-5</strain>
    </source>
</reference>
<dbReference type="InterPro" id="IPR009935">
    <property type="entry name" value="DUF1467"/>
</dbReference>
<dbReference type="Pfam" id="PF07330">
    <property type="entry name" value="DUF1467"/>
    <property type="match status" value="1"/>
</dbReference>
<evidence type="ECO:0000313" key="2">
    <source>
        <dbReference type="EMBL" id="MCR2833746.1"/>
    </source>
</evidence>
<evidence type="ECO:0000256" key="1">
    <source>
        <dbReference type="SAM" id="Phobius"/>
    </source>
</evidence>
<accession>A0ABT1XS23</accession>
<sequence>MQWTSILAIYVLVWVMTAFVSLPFGIRTHDEVGLPKVPGQADSAPANFRPGRLALRTTLIAAVLTAAYVLNYIYGWIGIEDLNFLGWMFDGQ</sequence>
<dbReference type="EMBL" id="JANKHH010000004">
    <property type="protein sequence ID" value="MCR2833746.1"/>
    <property type="molecule type" value="Genomic_DNA"/>
</dbReference>
<organism evidence="2 3">
    <name type="scientific">Parerythrobacter lacustris</name>
    <dbReference type="NCBI Taxonomy" id="2969984"/>
    <lineage>
        <taxon>Bacteria</taxon>
        <taxon>Pseudomonadati</taxon>
        <taxon>Pseudomonadota</taxon>
        <taxon>Alphaproteobacteria</taxon>
        <taxon>Sphingomonadales</taxon>
        <taxon>Erythrobacteraceae</taxon>
        <taxon>Parerythrobacter</taxon>
    </lineage>
</organism>
<keyword evidence="1" id="KW-1133">Transmembrane helix</keyword>
<keyword evidence="1" id="KW-0472">Membrane</keyword>
<keyword evidence="1" id="KW-0812">Transmembrane</keyword>
<keyword evidence="3" id="KW-1185">Reference proteome</keyword>